<dbReference type="Pfam" id="PF09992">
    <property type="entry name" value="NAGPA"/>
    <property type="match status" value="1"/>
</dbReference>
<dbReference type="RefSeq" id="WP_183829120.1">
    <property type="nucleotide sequence ID" value="NZ_JACHEU010000001.1"/>
</dbReference>
<dbReference type="InterPro" id="IPR018711">
    <property type="entry name" value="NAGPA"/>
</dbReference>
<dbReference type="Proteomes" id="UP000533306">
    <property type="component" value="Unassembled WGS sequence"/>
</dbReference>
<evidence type="ECO:0000259" key="1">
    <source>
        <dbReference type="Pfam" id="PF09992"/>
    </source>
</evidence>
<accession>A0A7W9VUZ7</accession>
<proteinExistence type="predicted"/>
<evidence type="ECO:0000313" key="3">
    <source>
        <dbReference type="Proteomes" id="UP000533306"/>
    </source>
</evidence>
<name>A0A7W9VUZ7_9HYPH</name>
<reference evidence="2 3" key="1">
    <citation type="submission" date="2020-08" db="EMBL/GenBank/DDBJ databases">
        <title>Genomic Encyclopedia of Type Strains, Phase IV (KMG-IV): sequencing the most valuable type-strain genomes for metagenomic binning, comparative biology and taxonomic classification.</title>
        <authorList>
            <person name="Goeker M."/>
        </authorList>
    </citation>
    <scope>NUCLEOTIDE SEQUENCE [LARGE SCALE GENOMIC DNA]</scope>
    <source>
        <strain evidence="2 3">DSM 11099</strain>
    </source>
</reference>
<organism evidence="2 3">
    <name type="scientific">Aquamicrobium lusatiense</name>
    <dbReference type="NCBI Taxonomy" id="89772"/>
    <lineage>
        <taxon>Bacteria</taxon>
        <taxon>Pseudomonadati</taxon>
        <taxon>Pseudomonadota</taxon>
        <taxon>Alphaproteobacteria</taxon>
        <taxon>Hyphomicrobiales</taxon>
        <taxon>Phyllobacteriaceae</taxon>
        <taxon>Aquamicrobium</taxon>
    </lineage>
</organism>
<evidence type="ECO:0000313" key="2">
    <source>
        <dbReference type="EMBL" id="MBB6012558.1"/>
    </source>
</evidence>
<keyword evidence="3" id="KW-1185">Reference proteome</keyword>
<feature type="domain" description="Phosphodiester glycosidase" evidence="1">
    <location>
        <begin position="98"/>
        <end position="250"/>
    </location>
</feature>
<dbReference type="PROSITE" id="PS51257">
    <property type="entry name" value="PROKAR_LIPOPROTEIN"/>
    <property type="match status" value="1"/>
</dbReference>
<protein>
    <submittedName>
        <fullName evidence="2">Uncharacterized protein YigE (DUF2233 family)</fullName>
    </submittedName>
</protein>
<dbReference type="EMBL" id="JACHEU010000001">
    <property type="protein sequence ID" value="MBB6012558.1"/>
    <property type="molecule type" value="Genomic_DNA"/>
</dbReference>
<gene>
    <name evidence="2" type="ORF">HNR59_001903</name>
</gene>
<sequence length="268" mass="29034">MKKLVLFLCAALLLVIACAVVWQLRSRKSSPPPARPEAAVTLPEPCRDVTFEGTPHIVCVLSADRYDVRILHEDRNGKPFGTVAAADQSMTAQGRPPVLSMNAGMYHKDLSPVGLLVEEGQEKAALNLDDAEGNFFMKPNGVFMIDRSGQGAVIESRAYQREKPDALYATQSGPMLVIDGNIHPRFEPDGASRYIRNGVGVDGQNRVVLAISRKPVSLGSFARLFRDELDCRNALFLDGAISTLTANGKIVIGGRHPAGPVLSVFARK</sequence>
<dbReference type="AlphaFoldDB" id="A0A7W9VUZ7"/>
<comment type="caution">
    <text evidence="2">The sequence shown here is derived from an EMBL/GenBank/DDBJ whole genome shotgun (WGS) entry which is preliminary data.</text>
</comment>